<evidence type="ECO:0000313" key="1">
    <source>
        <dbReference type="EMBL" id="MFC4212725.1"/>
    </source>
</evidence>
<proteinExistence type="predicted"/>
<protein>
    <recommendedName>
        <fullName evidence="3">Lipoprotein</fullName>
    </recommendedName>
</protein>
<sequence length="261" mass="29428">MKTTLLALVLSVILFSCKQEKLEKTYTPRALVNGENFNETTKSKEDALKIVKIDSGKKDGDVYAVTFKDTSIYIQDNPKPLIKQFKAPRFLNTQKTAAIVQVADGTGLVSPFYIVALKDEVPKVVKLNQESNGANDSKFTVGLQEISLSTFLINNDFVVTIINGRVYPVKREHDNERIQGKFLLNSADRATLVFAMDKSLYQVNYLTGETFNLPVSAETLNPQTIIKNIQQNFTWQKNNKGTLFLKEYDNDRIIDISEFGN</sequence>
<dbReference type="EMBL" id="JBHSBW010000013">
    <property type="protein sequence ID" value="MFC4212725.1"/>
    <property type="molecule type" value="Genomic_DNA"/>
</dbReference>
<reference evidence="2" key="1">
    <citation type="journal article" date="2019" name="Int. J. Syst. Evol. Microbiol.">
        <title>The Global Catalogue of Microorganisms (GCM) 10K type strain sequencing project: providing services to taxonomists for standard genome sequencing and annotation.</title>
        <authorList>
            <consortium name="The Broad Institute Genomics Platform"/>
            <consortium name="The Broad Institute Genome Sequencing Center for Infectious Disease"/>
            <person name="Wu L."/>
            <person name="Ma J."/>
        </authorList>
    </citation>
    <scope>NUCLEOTIDE SEQUENCE [LARGE SCALE GENOMIC DNA]</scope>
    <source>
        <strain evidence="2">CCM 8691</strain>
    </source>
</reference>
<evidence type="ECO:0008006" key="3">
    <source>
        <dbReference type="Google" id="ProtNLM"/>
    </source>
</evidence>
<dbReference type="Proteomes" id="UP001595789">
    <property type="component" value="Unassembled WGS sequence"/>
</dbReference>
<accession>A0ABV8PDM6</accession>
<keyword evidence="2" id="KW-1185">Reference proteome</keyword>
<organism evidence="1 2">
    <name type="scientific">Pedobacter lithocola</name>
    <dbReference type="NCBI Taxonomy" id="1908239"/>
    <lineage>
        <taxon>Bacteria</taxon>
        <taxon>Pseudomonadati</taxon>
        <taxon>Bacteroidota</taxon>
        <taxon>Sphingobacteriia</taxon>
        <taxon>Sphingobacteriales</taxon>
        <taxon>Sphingobacteriaceae</taxon>
        <taxon>Pedobacter</taxon>
    </lineage>
</organism>
<evidence type="ECO:0000313" key="2">
    <source>
        <dbReference type="Proteomes" id="UP001595789"/>
    </source>
</evidence>
<dbReference type="RefSeq" id="WP_378986927.1">
    <property type="nucleotide sequence ID" value="NZ_JBHSBW010000013.1"/>
</dbReference>
<dbReference type="PROSITE" id="PS51257">
    <property type="entry name" value="PROKAR_LIPOPROTEIN"/>
    <property type="match status" value="1"/>
</dbReference>
<gene>
    <name evidence="1" type="ORF">ACFOWA_16135</name>
</gene>
<comment type="caution">
    <text evidence="1">The sequence shown here is derived from an EMBL/GenBank/DDBJ whole genome shotgun (WGS) entry which is preliminary data.</text>
</comment>
<name>A0ABV8PDM6_9SPHI</name>